<dbReference type="InterPro" id="IPR038750">
    <property type="entry name" value="YczE/YyaS-like"/>
</dbReference>
<evidence type="ECO:0008006" key="4">
    <source>
        <dbReference type="Google" id="ProtNLM"/>
    </source>
</evidence>
<name>A0A4R2B6E4_9BACI</name>
<protein>
    <recommendedName>
        <fullName evidence="4">Membrane protein YczE</fullName>
    </recommendedName>
</protein>
<gene>
    <name evidence="2" type="ORF">EV146_111127</name>
</gene>
<dbReference type="EMBL" id="SLVV01000011">
    <property type="protein sequence ID" value="TCN22288.1"/>
    <property type="molecule type" value="Genomic_DNA"/>
</dbReference>
<dbReference type="PANTHER" id="PTHR40078:SF1">
    <property type="entry name" value="INTEGRAL MEMBRANE PROTEIN"/>
    <property type="match status" value="1"/>
</dbReference>
<feature type="transmembrane region" description="Helical" evidence="1">
    <location>
        <begin position="145"/>
        <end position="165"/>
    </location>
</feature>
<evidence type="ECO:0000313" key="3">
    <source>
        <dbReference type="Proteomes" id="UP000295689"/>
    </source>
</evidence>
<keyword evidence="1" id="KW-1133">Transmembrane helix</keyword>
<keyword evidence="1" id="KW-0812">Transmembrane</keyword>
<feature type="transmembrane region" description="Helical" evidence="1">
    <location>
        <begin position="7"/>
        <end position="25"/>
    </location>
</feature>
<feature type="transmembrane region" description="Helical" evidence="1">
    <location>
        <begin position="171"/>
        <end position="190"/>
    </location>
</feature>
<sequence length="205" mass="22268">MALFYRILFFLVGQFILSLGISLTIESGLGSGAWDALNVGLSETVGLTTGTWVVLVGVILIMTNAFMVKRRLDIGAIITLFITGVFIDFWLLQVFDQLSVTDLIHQLLVFSGGLLTISIGLAIYIQAKFSLSPIDSLMMAIRERFGLNLMAAKTAGEVIALILALMFNGPIGIGTIIVTFAIGPLIQVFFPHFESLLNKLKANAR</sequence>
<feature type="transmembrane region" description="Helical" evidence="1">
    <location>
        <begin position="45"/>
        <end position="67"/>
    </location>
</feature>
<reference evidence="2 3" key="1">
    <citation type="journal article" date="2015" name="Stand. Genomic Sci.">
        <title>Genomic Encyclopedia of Bacterial and Archaeal Type Strains, Phase III: the genomes of soil and plant-associated and newly described type strains.</title>
        <authorList>
            <person name="Whitman W.B."/>
            <person name="Woyke T."/>
            <person name="Klenk H.P."/>
            <person name="Zhou Y."/>
            <person name="Lilburn T.G."/>
            <person name="Beck B.J."/>
            <person name="De Vos P."/>
            <person name="Vandamme P."/>
            <person name="Eisen J.A."/>
            <person name="Garrity G."/>
            <person name="Hugenholtz P."/>
            <person name="Kyrpides N.C."/>
        </authorList>
    </citation>
    <scope>NUCLEOTIDE SEQUENCE [LARGE SCALE GENOMIC DNA]</scope>
    <source>
        <strain evidence="2 3">CV53</strain>
    </source>
</reference>
<dbReference type="Pfam" id="PF19700">
    <property type="entry name" value="DUF6198"/>
    <property type="match status" value="1"/>
</dbReference>
<keyword evidence="3" id="KW-1185">Reference proteome</keyword>
<proteinExistence type="predicted"/>
<comment type="caution">
    <text evidence="2">The sequence shown here is derived from an EMBL/GenBank/DDBJ whole genome shotgun (WGS) entry which is preliminary data.</text>
</comment>
<dbReference type="RefSeq" id="WP_132010064.1">
    <property type="nucleotide sequence ID" value="NZ_JABUHM010000013.1"/>
</dbReference>
<keyword evidence="1" id="KW-0472">Membrane</keyword>
<feature type="transmembrane region" description="Helical" evidence="1">
    <location>
        <begin position="74"/>
        <end position="92"/>
    </location>
</feature>
<dbReference type="PANTHER" id="PTHR40078">
    <property type="entry name" value="INTEGRAL MEMBRANE PROTEIN-RELATED"/>
    <property type="match status" value="1"/>
</dbReference>
<dbReference type="Proteomes" id="UP000295689">
    <property type="component" value="Unassembled WGS sequence"/>
</dbReference>
<evidence type="ECO:0000256" key="1">
    <source>
        <dbReference type="SAM" id="Phobius"/>
    </source>
</evidence>
<evidence type="ECO:0000313" key="2">
    <source>
        <dbReference type="EMBL" id="TCN22288.1"/>
    </source>
</evidence>
<organism evidence="2 3">
    <name type="scientific">Mesobacillus foraminis</name>
    <dbReference type="NCBI Taxonomy" id="279826"/>
    <lineage>
        <taxon>Bacteria</taxon>
        <taxon>Bacillati</taxon>
        <taxon>Bacillota</taxon>
        <taxon>Bacilli</taxon>
        <taxon>Bacillales</taxon>
        <taxon>Bacillaceae</taxon>
        <taxon>Mesobacillus</taxon>
    </lineage>
</organism>
<dbReference type="AlphaFoldDB" id="A0A4R2B6E4"/>
<accession>A0A4R2B6E4</accession>
<feature type="transmembrane region" description="Helical" evidence="1">
    <location>
        <begin position="104"/>
        <end position="125"/>
    </location>
</feature>